<dbReference type="EMBL" id="JAHLFG010000032">
    <property type="protein sequence ID" value="MBU3826444.1"/>
    <property type="molecule type" value="Genomic_DNA"/>
</dbReference>
<dbReference type="AlphaFoldDB" id="A0A9E2NTE6"/>
<proteinExistence type="predicted"/>
<protein>
    <submittedName>
        <fullName evidence="2">Uncharacterized protein</fullName>
    </submittedName>
</protein>
<dbReference type="Proteomes" id="UP000824150">
    <property type="component" value="Unassembled WGS sequence"/>
</dbReference>
<feature type="region of interest" description="Disordered" evidence="1">
    <location>
        <begin position="797"/>
        <end position="819"/>
    </location>
</feature>
<evidence type="ECO:0000313" key="3">
    <source>
        <dbReference type="Proteomes" id="UP000824150"/>
    </source>
</evidence>
<gene>
    <name evidence="2" type="ORF">IAA31_03025</name>
</gene>
<reference evidence="2" key="1">
    <citation type="journal article" date="2021" name="PeerJ">
        <title>Extensive microbial diversity within the chicken gut microbiome revealed by metagenomics and culture.</title>
        <authorList>
            <person name="Gilroy R."/>
            <person name="Ravi A."/>
            <person name="Getino M."/>
            <person name="Pursley I."/>
            <person name="Horton D.L."/>
            <person name="Alikhan N.F."/>
            <person name="Baker D."/>
            <person name="Gharbi K."/>
            <person name="Hall N."/>
            <person name="Watson M."/>
            <person name="Adriaenssens E.M."/>
            <person name="Foster-Nyarko E."/>
            <person name="Jarju S."/>
            <person name="Secka A."/>
            <person name="Antonio M."/>
            <person name="Oren A."/>
            <person name="Chaudhuri R.R."/>
            <person name="La Ragione R."/>
            <person name="Hildebrand F."/>
            <person name="Pallen M.J."/>
        </authorList>
    </citation>
    <scope>NUCLEOTIDE SEQUENCE</scope>
    <source>
        <strain evidence="2">687</strain>
    </source>
</reference>
<accession>A0A9E2NTE6</accession>
<organism evidence="2 3">
    <name type="scientific">Candidatus Anaerobiospirillum merdipullorum</name>
    <dbReference type="NCBI Taxonomy" id="2838450"/>
    <lineage>
        <taxon>Bacteria</taxon>
        <taxon>Pseudomonadati</taxon>
        <taxon>Pseudomonadota</taxon>
        <taxon>Gammaproteobacteria</taxon>
        <taxon>Aeromonadales</taxon>
        <taxon>Succinivibrionaceae</taxon>
        <taxon>Anaerobiospirillum</taxon>
    </lineage>
</organism>
<dbReference type="Gene3D" id="2.160.20.20">
    <property type="match status" value="1"/>
</dbReference>
<feature type="non-terminal residue" evidence="2">
    <location>
        <position position="1130"/>
    </location>
</feature>
<feature type="region of interest" description="Disordered" evidence="1">
    <location>
        <begin position="998"/>
        <end position="1067"/>
    </location>
</feature>
<evidence type="ECO:0000256" key="1">
    <source>
        <dbReference type="SAM" id="MobiDB-lite"/>
    </source>
</evidence>
<comment type="caution">
    <text evidence="2">The sequence shown here is derived from an EMBL/GenBank/DDBJ whole genome shotgun (WGS) entry which is preliminary data.</text>
</comment>
<feature type="compositionally biased region" description="Polar residues" evidence="1">
    <location>
        <begin position="797"/>
        <end position="806"/>
    </location>
</feature>
<evidence type="ECO:0000313" key="2">
    <source>
        <dbReference type="EMBL" id="MBU3826444.1"/>
    </source>
</evidence>
<sequence length="1130" mass="119447">MNKQTNSAMGMLINAYRGILKNSRFESMRGSLIAHNKCLHAGFIALLCTVALATASSPVHAEKIDETINDDYFDDNQNWWTENSTHTVNGSEGLIVEVDSGSAFDIENLLQDEDDNYNITTTQENISIISQDNEGYGIRIRDGSGSLTFDSAKNIDIEGGHHAVSISDNATLELVAEGIVTITSQSTGKVDSGIDGDAINISENATLNISGNGIKIITSTDENNHNGDGIHTQGNSSVELKANNGSISISTGNNGIDHRSSGNIILNATTSNFITAGYNTVSGQREVISYNQDGIRIQGSGDVSLTGERNYIWATDAGLYIHKESDSRSTIKLTANGSSGNNTISSQRYGISATTGKIELNAQGLNKVTVSTSEASDIRNGLASVMLTGGADMAVMSGNYSGSIALYDSNNVSGYGISLEGTKEDESELTFESGSSVWQEALASGGTGDVEAVKVINNALISGSGLTIIDFIAQNENTSGNTFGLDVKNGGSVVLSGESFTVKATSSASGDVFGISASSGGDIDVDSEGAIQILAHNSIENEIKYGTGIAIKSDSSKINLTSNSGSLNIYGAVHAVGTINNESSSNNIEASGKAITIQSHAVIERAGDLEDGKSVFSAVYAEDGAKISLSGSSISLKTKANHNHENELERVVWAYNGESGSGTSITMDGHIDITTDQYVYSPENLDVAVAAGTAVGLTTDKVNASLHMSDEARAQVNINYARGENYSNKINGDILAAYAGVVNIKPQDSTTRTDDPYGINIQGDLLAGNGGVMNIDIGSGTLEGRIDDYGEAGYSATEDSTSTLDNAENGWTPDAGSGQTFRNPAFSSEIYKGGAVNLTMRDNSVWKVTKQSWVTSITTADYFGDNGPDATSYGWTENTDDNGIRLNTIPLIDLNSIEISSENKGAALTVYKFNGDAQFRMHLDGEREDSDMLYIKEANGDYVILLDNPVTNTDIENSDFDNLRFATVGAGSNVTFRVFSLDAGLYNLEYKVGQDARTPDEYEEGEDISVGQDSHENNSQNVAYDGDAPSEGKPGAENVNNFFDGNGTVPSTDETNPSTTADTEGGLTEDTNFALELTGQGPAISESLSDAGKTVLSMSRANYFNAVYMDTLNKRQGQAHFADPNQDDGM</sequence>
<reference evidence="2" key="2">
    <citation type="submission" date="2021-04" db="EMBL/GenBank/DDBJ databases">
        <authorList>
            <person name="Gilroy R."/>
        </authorList>
    </citation>
    <scope>NUCLEOTIDE SEQUENCE</scope>
    <source>
        <strain evidence="2">687</strain>
    </source>
</reference>
<name>A0A9E2NTE6_9GAMM</name>
<dbReference type="InterPro" id="IPR012332">
    <property type="entry name" value="Autotransporter_pectin_lyase_C"/>
</dbReference>
<feature type="compositionally biased region" description="Polar residues" evidence="1">
    <location>
        <begin position="1038"/>
        <end position="1062"/>
    </location>
</feature>